<dbReference type="PANTHER" id="PTHR10426">
    <property type="entry name" value="STRICTOSIDINE SYNTHASE-RELATED"/>
    <property type="match status" value="1"/>
</dbReference>
<dbReference type="AlphaFoldDB" id="A0A0A9Y7D4"/>
<dbReference type="InterPro" id="IPR011042">
    <property type="entry name" value="6-blade_b-propeller_TolB-like"/>
</dbReference>
<accession>A0A0A9Y7D4</accession>
<dbReference type="PANTHER" id="PTHR10426:SF88">
    <property type="entry name" value="ADIPOCYTE PLASMA MEMBRANE-ASSOCIATED PROTEIN HEMOMUCIN-RELATED"/>
    <property type="match status" value="1"/>
</dbReference>
<evidence type="ECO:0000313" key="1">
    <source>
        <dbReference type="EMBL" id="JAG18849.1"/>
    </source>
</evidence>
<dbReference type="EMBL" id="GDHC01001541">
    <property type="protein sequence ID" value="JAQ17088.1"/>
    <property type="molecule type" value="Transcribed_RNA"/>
</dbReference>
<gene>
    <name evidence="3" type="primary">apmap_1</name>
    <name evidence="1" type="synonym">apmap_0</name>
    <name evidence="2" type="synonym">apmap_2</name>
    <name evidence="2" type="ORF">CM83_19548</name>
    <name evidence="1" type="ORF">CM83_19552</name>
    <name evidence="3" type="ORF">CM83_19556</name>
    <name evidence="4" type="ORF">g.51252</name>
</gene>
<sequence>MPNNIDPAAAELPTPPTFPLNTILANATVVFKDRVLISGPEHLAVDETLNRGYVGTLTGRIVALDMDNPYTSVPLHICDIGEPYKALPSPCGKYDTLDICGRVLGLVVDDNHNLIVADASKGIYKLDLHNKLKIPLAQSIEVFESGVVRHEKLNFVNSLQLDSVSERIFFSISSRKFTLKDLFLDILEFRPNGALAM</sequence>
<organism evidence="3">
    <name type="scientific">Lygus hesperus</name>
    <name type="common">Western plant bug</name>
    <dbReference type="NCBI Taxonomy" id="30085"/>
    <lineage>
        <taxon>Eukaryota</taxon>
        <taxon>Metazoa</taxon>
        <taxon>Ecdysozoa</taxon>
        <taxon>Arthropoda</taxon>
        <taxon>Hexapoda</taxon>
        <taxon>Insecta</taxon>
        <taxon>Pterygota</taxon>
        <taxon>Neoptera</taxon>
        <taxon>Paraneoptera</taxon>
        <taxon>Hemiptera</taxon>
        <taxon>Heteroptera</taxon>
        <taxon>Panheteroptera</taxon>
        <taxon>Cimicomorpha</taxon>
        <taxon>Miridae</taxon>
        <taxon>Mirini</taxon>
        <taxon>Lygus</taxon>
    </lineage>
</organism>
<dbReference type="EMBL" id="GBHO01014618">
    <property type="protein sequence ID" value="JAG28986.1"/>
    <property type="molecule type" value="Transcribed_RNA"/>
</dbReference>
<name>A0A0A9Y7D4_LYGHE</name>
<reference evidence="4" key="3">
    <citation type="journal article" date="2016" name="Gigascience">
        <title>De novo construction of an expanded transcriptome assembly for the western tarnished plant bug, Lygus hesperus.</title>
        <authorList>
            <person name="Tassone E.E."/>
            <person name="Geib S.M."/>
            <person name="Hall B."/>
            <person name="Fabrick J.A."/>
            <person name="Brent C.S."/>
            <person name="Hull J.J."/>
        </authorList>
    </citation>
    <scope>NUCLEOTIDE SEQUENCE</scope>
</reference>
<evidence type="ECO:0000313" key="4">
    <source>
        <dbReference type="EMBL" id="JAQ17088.1"/>
    </source>
</evidence>
<dbReference type="SUPFAM" id="SSF63829">
    <property type="entry name" value="Calcium-dependent phosphotriesterase"/>
    <property type="match status" value="1"/>
</dbReference>
<evidence type="ECO:0000313" key="3">
    <source>
        <dbReference type="EMBL" id="JAG28992.1"/>
    </source>
</evidence>
<reference evidence="3" key="2">
    <citation type="submission" date="2014-07" db="EMBL/GenBank/DDBJ databases">
        <authorList>
            <person name="Hull J."/>
        </authorList>
    </citation>
    <scope>NUCLEOTIDE SEQUENCE</scope>
</reference>
<proteinExistence type="predicted"/>
<protein>
    <submittedName>
        <fullName evidence="3">Adipocyte plasma membrane-associated protein</fullName>
    </submittedName>
</protein>
<dbReference type="EMBL" id="GBHO01024755">
    <property type="protein sequence ID" value="JAG18849.1"/>
    <property type="molecule type" value="Transcribed_RNA"/>
</dbReference>
<dbReference type="Gene3D" id="2.120.10.30">
    <property type="entry name" value="TolB, C-terminal domain"/>
    <property type="match status" value="1"/>
</dbReference>
<evidence type="ECO:0000313" key="2">
    <source>
        <dbReference type="EMBL" id="JAG28986.1"/>
    </source>
</evidence>
<dbReference type="GO" id="GO:0016787">
    <property type="term" value="F:hydrolase activity"/>
    <property type="evidence" value="ECO:0007669"/>
    <property type="project" value="TreeGrafter"/>
</dbReference>
<dbReference type="EMBL" id="GBHO01014612">
    <property type="protein sequence ID" value="JAG28992.1"/>
    <property type="molecule type" value="Transcribed_RNA"/>
</dbReference>
<reference evidence="3" key="1">
    <citation type="journal article" date="2014" name="PLoS ONE">
        <title>Transcriptome-Based Identification of ABC Transporters in the Western Tarnished Plant Bug Lygus hesperus.</title>
        <authorList>
            <person name="Hull J.J."/>
            <person name="Chaney K."/>
            <person name="Geib S.M."/>
            <person name="Fabrick J.A."/>
            <person name="Brent C.S."/>
            <person name="Walsh D."/>
            <person name="Lavine L.C."/>
        </authorList>
    </citation>
    <scope>NUCLEOTIDE SEQUENCE</scope>
</reference>